<proteinExistence type="predicted"/>
<dbReference type="AlphaFoldDB" id="A0A7V5U1M0"/>
<dbReference type="EMBL" id="DROP01000303">
    <property type="protein sequence ID" value="HHI89200.1"/>
    <property type="molecule type" value="Genomic_DNA"/>
</dbReference>
<dbReference type="Proteomes" id="UP000885806">
    <property type="component" value="Unassembled WGS sequence"/>
</dbReference>
<feature type="non-terminal residue" evidence="3">
    <location>
        <position position="267"/>
    </location>
</feature>
<organism evidence="3">
    <name type="scientific">Hellea balneolensis</name>
    <dbReference type="NCBI Taxonomy" id="287478"/>
    <lineage>
        <taxon>Bacteria</taxon>
        <taxon>Pseudomonadati</taxon>
        <taxon>Pseudomonadota</taxon>
        <taxon>Alphaproteobacteria</taxon>
        <taxon>Maricaulales</taxon>
        <taxon>Robiginitomaculaceae</taxon>
        <taxon>Hellea</taxon>
    </lineage>
</organism>
<keyword evidence="2" id="KW-1133">Transmembrane helix</keyword>
<reference evidence="3" key="1">
    <citation type="journal article" date="2020" name="mSystems">
        <title>Genome- and Community-Level Interaction Insights into Carbon Utilization and Element Cycling Functions of Hydrothermarchaeota in Hydrothermal Sediment.</title>
        <authorList>
            <person name="Zhou Z."/>
            <person name="Liu Y."/>
            <person name="Xu W."/>
            <person name="Pan J."/>
            <person name="Luo Z.H."/>
            <person name="Li M."/>
        </authorList>
    </citation>
    <scope>NUCLEOTIDE SEQUENCE [LARGE SCALE GENOMIC DNA]</scope>
    <source>
        <strain evidence="3">HyVt-538</strain>
    </source>
</reference>
<comment type="caution">
    <text evidence="3">The sequence shown here is derived from an EMBL/GenBank/DDBJ whole genome shotgun (WGS) entry which is preliminary data.</text>
</comment>
<evidence type="ECO:0000256" key="2">
    <source>
        <dbReference type="SAM" id="Phobius"/>
    </source>
</evidence>
<name>A0A7V5U1M0_9PROT</name>
<gene>
    <name evidence="3" type="ORF">ENK01_04520</name>
</gene>
<keyword evidence="2" id="KW-0812">Transmembrane</keyword>
<keyword evidence="2" id="KW-0472">Membrane</keyword>
<evidence type="ECO:0000313" key="3">
    <source>
        <dbReference type="EMBL" id="HHI89200.1"/>
    </source>
</evidence>
<feature type="region of interest" description="Disordered" evidence="1">
    <location>
        <begin position="1"/>
        <end position="28"/>
    </location>
</feature>
<evidence type="ECO:0008006" key="4">
    <source>
        <dbReference type="Google" id="ProtNLM"/>
    </source>
</evidence>
<accession>A0A7V5U1M0</accession>
<sequence length="267" mass="29625">MAQTVRNALHRPATEGPQPQVKPSANQEHDWRQYLEERKTAKKMRLLAVAFLVFYLLLVGSKSFEDFKAEQRATRAQHITYAQGLASQISTEIENAIIWTNNGLSEGQTPLQSARLIAKSPGIEMAAILSDKNKFIAAWPKNTSLLSEIRARKPENIKAITLNSLIHDSGKVTPLLLMPGNQFVTVVALEPTALLKPAPGQQGFQALITSSGRIISGNPEVVRQGPRRFFGLDEKSFDRLAHESSRQISTIKLAEEKFYLSSVKVPN</sequence>
<feature type="transmembrane region" description="Helical" evidence="2">
    <location>
        <begin position="46"/>
        <end position="64"/>
    </location>
</feature>
<evidence type="ECO:0000256" key="1">
    <source>
        <dbReference type="SAM" id="MobiDB-lite"/>
    </source>
</evidence>
<protein>
    <recommendedName>
        <fullName evidence="4">PAS domain-containing sensor histidine kinase</fullName>
    </recommendedName>
</protein>